<evidence type="ECO:0000313" key="2">
    <source>
        <dbReference type="EMBL" id="MST34682.1"/>
    </source>
</evidence>
<dbReference type="EMBL" id="WJHE01001146">
    <property type="protein sequence ID" value="MST34682.1"/>
    <property type="molecule type" value="Genomic_DNA"/>
</dbReference>
<organism evidence="2 3">
    <name type="scientific">Acidiferrimicrobium australe</name>
    <dbReference type="NCBI Taxonomy" id="2664430"/>
    <lineage>
        <taxon>Bacteria</taxon>
        <taxon>Bacillati</taxon>
        <taxon>Actinomycetota</taxon>
        <taxon>Acidimicrobiia</taxon>
        <taxon>Acidimicrobiales</taxon>
        <taxon>Acidimicrobiaceae</taxon>
        <taxon>Acidiferrimicrobium</taxon>
    </lineage>
</organism>
<keyword evidence="3" id="KW-1185">Reference proteome</keyword>
<evidence type="ECO:0000313" key="3">
    <source>
        <dbReference type="Proteomes" id="UP000437736"/>
    </source>
</evidence>
<comment type="caution">
    <text evidence="2">The sequence shown here is derived from an EMBL/GenBank/DDBJ whole genome shotgun (WGS) entry which is preliminary data.</text>
</comment>
<protein>
    <submittedName>
        <fullName evidence="2">Uncharacterized protein</fullName>
    </submittedName>
</protein>
<sequence>MGSQDRAQRTPAPAARPGAQPARLGGSEAQLLRLQRQAGNAAVTDLLRVQRLWGRDGKV</sequence>
<proteinExistence type="predicted"/>
<gene>
    <name evidence="2" type="ORF">GHK86_18375</name>
</gene>
<evidence type="ECO:0000256" key="1">
    <source>
        <dbReference type="SAM" id="MobiDB-lite"/>
    </source>
</evidence>
<feature type="region of interest" description="Disordered" evidence="1">
    <location>
        <begin position="1"/>
        <end position="27"/>
    </location>
</feature>
<name>A0ABW9QXT4_9ACTN</name>
<accession>A0ABW9QXT4</accession>
<feature type="compositionally biased region" description="Low complexity" evidence="1">
    <location>
        <begin position="9"/>
        <end position="23"/>
    </location>
</feature>
<feature type="non-terminal residue" evidence="2">
    <location>
        <position position="59"/>
    </location>
</feature>
<reference evidence="2 3" key="1">
    <citation type="submission" date="2019-11" db="EMBL/GenBank/DDBJ databases">
        <title>Acidiferrimicrobium australis gen. nov., sp. nov., an acidophilic and obligately heterotrophic, member of the Actinobacteria that catalyses dissimilatory oxido- reduction of iron isolated from metal-rich acidic water in Chile.</title>
        <authorList>
            <person name="Gonzalez D."/>
            <person name="Huber K."/>
            <person name="Hedrich S."/>
            <person name="Rojas-Villalobos C."/>
            <person name="Quatrini R."/>
            <person name="Dinamarca M.A."/>
            <person name="Schwarz A."/>
            <person name="Canales C."/>
            <person name="Nancucheo I."/>
        </authorList>
    </citation>
    <scope>NUCLEOTIDE SEQUENCE [LARGE SCALE GENOMIC DNA]</scope>
    <source>
        <strain evidence="2 3">USS-CCA1</strain>
    </source>
</reference>
<dbReference type="Proteomes" id="UP000437736">
    <property type="component" value="Unassembled WGS sequence"/>
</dbReference>